<name>A0AAE0Z9L4_9GAST</name>
<gene>
    <name evidence="2" type="ORF">RRG08_066456</name>
</gene>
<feature type="compositionally biased region" description="Polar residues" evidence="1">
    <location>
        <begin position="45"/>
        <end position="57"/>
    </location>
</feature>
<proteinExistence type="predicted"/>
<dbReference type="Proteomes" id="UP001283361">
    <property type="component" value="Unassembled WGS sequence"/>
</dbReference>
<dbReference type="AlphaFoldDB" id="A0AAE0Z9L4"/>
<dbReference type="EMBL" id="JAWDGP010004368">
    <property type="protein sequence ID" value="KAK3764871.1"/>
    <property type="molecule type" value="Genomic_DNA"/>
</dbReference>
<organism evidence="2 3">
    <name type="scientific">Elysia crispata</name>
    <name type="common">lettuce slug</name>
    <dbReference type="NCBI Taxonomy" id="231223"/>
    <lineage>
        <taxon>Eukaryota</taxon>
        <taxon>Metazoa</taxon>
        <taxon>Spiralia</taxon>
        <taxon>Lophotrochozoa</taxon>
        <taxon>Mollusca</taxon>
        <taxon>Gastropoda</taxon>
        <taxon>Heterobranchia</taxon>
        <taxon>Euthyneura</taxon>
        <taxon>Panpulmonata</taxon>
        <taxon>Sacoglossa</taxon>
        <taxon>Placobranchoidea</taxon>
        <taxon>Plakobranchidae</taxon>
        <taxon>Elysia</taxon>
    </lineage>
</organism>
<protein>
    <submittedName>
        <fullName evidence="2">Uncharacterized protein</fullName>
    </submittedName>
</protein>
<comment type="caution">
    <text evidence="2">The sequence shown here is derived from an EMBL/GenBank/DDBJ whole genome shotgun (WGS) entry which is preliminary data.</text>
</comment>
<keyword evidence="3" id="KW-1185">Reference proteome</keyword>
<accession>A0AAE0Z9L4</accession>
<evidence type="ECO:0000313" key="2">
    <source>
        <dbReference type="EMBL" id="KAK3764871.1"/>
    </source>
</evidence>
<reference evidence="2" key="1">
    <citation type="journal article" date="2023" name="G3 (Bethesda)">
        <title>A reference genome for the long-term kleptoplast-retaining sea slug Elysia crispata morphotype clarki.</title>
        <authorList>
            <person name="Eastman K.E."/>
            <person name="Pendleton A.L."/>
            <person name="Shaikh M.A."/>
            <person name="Suttiyut T."/>
            <person name="Ogas R."/>
            <person name="Tomko P."/>
            <person name="Gavelis G."/>
            <person name="Widhalm J.R."/>
            <person name="Wisecaver J.H."/>
        </authorList>
    </citation>
    <scope>NUCLEOTIDE SEQUENCE</scope>
    <source>
        <strain evidence="2">ECLA1</strain>
    </source>
</reference>
<sequence length="111" mass="12140">MIRPGIDPGLSCCEPNALLTEPAGEPPATHRNTNNTVWTELYPVSPSNSPRGLSCTPSCHPPPPEKLSERTELYPVSPSNSLNIVTGAFHRLSLREGLNYTTVNRRGFYPP</sequence>
<evidence type="ECO:0000256" key="1">
    <source>
        <dbReference type="SAM" id="MobiDB-lite"/>
    </source>
</evidence>
<feature type="region of interest" description="Disordered" evidence="1">
    <location>
        <begin position="45"/>
        <end position="70"/>
    </location>
</feature>
<evidence type="ECO:0000313" key="3">
    <source>
        <dbReference type="Proteomes" id="UP001283361"/>
    </source>
</evidence>